<dbReference type="InterPro" id="IPR006086">
    <property type="entry name" value="XPG-I_dom"/>
</dbReference>
<evidence type="ECO:0000313" key="8">
    <source>
        <dbReference type="EMBL" id="PVU99262.1"/>
    </source>
</evidence>
<evidence type="ECO:0000313" key="9">
    <source>
        <dbReference type="Proteomes" id="UP000245699"/>
    </source>
</evidence>
<feature type="domain" description="XPG N-terminal" evidence="7">
    <location>
        <begin position="1"/>
        <end position="97"/>
    </location>
</feature>
<sequence length="317" mass="36566">MGIRNLTPLLRRFAPSSFETKSLVDYRDKVLVFDMSIYLYKIFFTDSGVHSHISKYRSFLSFLGRNCLNPKLIFDGKNRSITKSMELEKRREKRTKLTFEQNVFHEQFDRLGMIRMGLENQIANNSSKLVLTNLGKLINVVSKVYEQNQSERSLLSRSLAKELELYKEIKAWKNNKDLKSEKVCARLTEHSRINIDMARTSDVSVYGAYATVSEDLDVLAFGGNKLVRYFGTGIQTLLEIDRNRAQKELGLNYMQFLDLCILCGTDFTGKIPRVGPITALKLIKENKSIENILELTKYKDSNLGFDYLLARRSKSYS</sequence>
<proteinExistence type="predicted"/>
<dbReference type="GO" id="GO:0006281">
    <property type="term" value="P:DNA repair"/>
    <property type="evidence" value="ECO:0007669"/>
    <property type="project" value="UniProtKB-ARBA"/>
</dbReference>
<dbReference type="InterPro" id="IPR008918">
    <property type="entry name" value="HhH2"/>
</dbReference>
<dbReference type="PANTHER" id="PTHR11081">
    <property type="entry name" value="FLAP ENDONUCLEASE FAMILY MEMBER"/>
    <property type="match status" value="1"/>
</dbReference>
<comment type="cofactor">
    <cofactor evidence="1">
        <name>Mg(2+)</name>
        <dbReference type="ChEBI" id="CHEBI:18420"/>
    </cofactor>
</comment>
<keyword evidence="5" id="KW-0378">Hydrolase</keyword>
<dbReference type="GO" id="GO:0046872">
    <property type="term" value="F:metal ion binding"/>
    <property type="evidence" value="ECO:0007669"/>
    <property type="project" value="UniProtKB-KW"/>
</dbReference>
<evidence type="ECO:0000256" key="6">
    <source>
        <dbReference type="ARBA" id="ARBA00022842"/>
    </source>
</evidence>
<dbReference type="PRINTS" id="PR00853">
    <property type="entry name" value="XPGRADSUPER"/>
</dbReference>
<dbReference type="GO" id="GO:0003677">
    <property type="term" value="F:DNA binding"/>
    <property type="evidence" value="ECO:0007669"/>
    <property type="project" value="InterPro"/>
</dbReference>
<evidence type="ECO:0000256" key="4">
    <source>
        <dbReference type="ARBA" id="ARBA00022759"/>
    </source>
</evidence>
<reference evidence="8 9" key="1">
    <citation type="journal article" date="2018" name="MBio">
        <title>Comparative Genomics Reveals the Core Gene Toolbox for the Fungus-Insect Symbiosis.</title>
        <authorList>
            <person name="Wang Y."/>
            <person name="Stata M."/>
            <person name="Wang W."/>
            <person name="Stajich J.E."/>
            <person name="White M.M."/>
            <person name="Moncalvo J.M."/>
        </authorList>
    </citation>
    <scope>NUCLEOTIDE SEQUENCE [LARGE SCALE GENOMIC DNA]</scope>
    <source>
        <strain evidence="8 9">AUS-77-4</strain>
    </source>
</reference>
<dbReference type="PANTHER" id="PTHR11081:SF9">
    <property type="entry name" value="FLAP ENDONUCLEASE 1"/>
    <property type="match status" value="1"/>
</dbReference>
<dbReference type="AlphaFoldDB" id="A0A2T9Z3V1"/>
<organism evidence="8 9">
    <name type="scientific">Furculomyces boomerangus</name>
    <dbReference type="NCBI Taxonomy" id="61424"/>
    <lineage>
        <taxon>Eukaryota</taxon>
        <taxon>Fungi</taxon>
        <taxon>Fungi incertae sedis</taxon>
        <taxon>Zoopagomycota</taxon>
        <taxon>Kickxellomycotina</taxon>
        <taxon>Harpellomycetes</taxon>
        <taxon>Harpellales</taxon>
        <taxon>Harpellaceae</taxon>
        <taxon>Furculomyces</taxon>
    </lineage>
</organism>
<evidence type="ECO:0000256" key="2">
    <source>
        <dbReference type="ARBA" id="ARBA00022722"/>
    </source>
</evidence>
<dbReference type="EMBL" id="MBFT01000046">
    <property type="protein sequence ID" value="PVU99262.1"/>
    <property type="molecule type" value="Genomic_DNA"/>
</dbReference>
<keyword evidence="3" id="KW-0479">Metal-binding</keyword>
<protein>
    <recommendedName>
        <fullName evidence="7">XPG N-terminal domain-containing protein</fullName>
    </recommendedName>
</protein>
<dbReference type="STRING" id="61424.A0A2T9Z3V1"/>
<dbReference type="Gene3D" id="1.10.150.20">
    <property type="entry name" value="5' to 3' exonuclease, C-terminal subdomain"/>
    <property type="match status" value="1"/>
</dbReference>
<dbReference type="OrthoDB" id="31113at2759"/>
<dbReference type="Proteomes" id="UP000245699">
    <property type="component" value="Unassembled WGS sequence"/>
</dbReference>
<evidence type="ECO:0000256" key="1">
    <source>
        <dbReference type="ARBA" id="ARBA00001946"/>
    </source>
</evidence>
<dbReference type="InterPro" id="IPR006084">
    <property type="entry name" value="XPG/Rad2"/>
</dbReference>
<dbReference type="SMART" id="SM00279">
    <property type="entry name" value="HhH2"/>
    <property type="match status" value="1"/>
</dbReference>
<keyword evidence="6" id="KW-0460">Magnesium</keyword>
<dbReference type="GO" id="GO:0017108">
    <property type="term" value="F:5'-flap endonuclease activity"/>
    <property type="evidence" value="ECO:0007669"/>
    <property type="project" value="TreeGrafter"/>
</dbReference>
<dbReference type="GO" id="GO:0008409">
    <property type="term" value="F:5'-3' exonuclease activity"/>
    <property type="evidence" value="ECO:0007669"/>
    <property type="project" value="TreeGrafter"/>
</dbReference>
<gene>
    <name evidence="8" type="ORF">BB559_000871</name>
</gene>
<evidence type="ECO:0000259" key="7">
    <source>
        <dbReference type="SMART" id="SM00485"/>
    </source>
</evidence>
<evidence type="ECO:0000256" key="5">
    <source>
        <dbReference type="ARBA" id="ARBA00022801"/>
    </source>
</evidence>
<dbReference type="Pfam" id="PF00867">
    <property type="entry name" value="XPG_I"/>
    <property type="match status" value="1"/>
</dbReference>
<dbReference type="InterPro" id="IPR036279">
    <property type="entry name" value="5-3_exonuclease_C_sf"/>
</dbReference>
<name>A0A2T9Z3V1_9FUNG</name>
<keyword evidence="2" id="KW-0540">Nuclease</keyword>
<dbReference type="InterPro" id="IPR029060">
    <property type="entry name" value="PIN-like_dom_sf"/>
</dbReference>
<dbReference type="InterPro" id="IPR006085">
    <property type="entry name" value="XPG_DNA_repair_N"/>
</dbReference>
<accession>A0A2T9Z3V1</accession>
<dbReference type="Gene3D" id="3.40.50.1010">
    <property type="entry name" value="5'-nuclease"/>
    <property type="match status" value="1"/>
</dbReference>
<comment type="caution">
    <text evidence="8">The sequence shown here is derived from an EMBL/GenBank/DDBJ whole genome shotgun (WGS) entry which is preliminary data.</text>
</comment>
<keyword evidence="4" id="KW-0255">Endonuclease</keyword>
<evidence type="ECO:0000256" key="3">
    <source>
        <dbReference type="ARBA" id="ARBA00022723"/>
    </source>
</evidence>
<keyword evidence="9" id="KW-1185">Reference proteome</keyword>
<dbReference type="SUPFAM" id="SSF88723">
    <property type="entry name" value="PIN domain-like"/>
    <property type="match status" value="1"/>
</dbReference>
<dbReference type="SMART" id="SM00485">
    <property type="entry name" value="XPGN"/>
    <property type="match status" value="1"/>
</dbReference>
<dbReference type="Pfam" id="PF00752">
    <property type="entry name" value="XPG_N"/>
    <property type="match status" value="1"/>
</dbReference>
<dbReference type="SUPFAM" id="SSF47807">
    <property type="entry name" value="5' to 3' exonuclease, C-terminal subdomain"/>
    <property type="match status" value="1"/>
</dbReference>